<accession>A0A6J5M1I7</accession>
<dbReference type="InterPro" id="IPR003615">
    <property type="entry name" value="HNH_nuc"/>
</dbReference>
<gene>
    <name evidence="2" type="ORF">UFOVP351_25</name>
</gene>
<name>A0A6J5M1I7_9CAUD</name>
<dbReference type="SUPFAM" id="SSF54060">
    <property type="entry name" value="His-Me finger endonucleases"/>
    <property type="match status" value="1"/>
</dbReference>
<organism evidence="2">
    <name type="scientific">uncultured Caudovirales phage</name>
    <dbReference type="NCBI Taxonomy" id="2100421"/>
    <lineage>
        <taxon>Viruses</taxon>
        <taxon>Duplodnaviria</taxon>
        <taxon>Heunggongvirae</taxon>
        <taxon>Uroviricota</taxon>
        <taxon>Caudoviricetes</taxon>
        <taxon>Peduoviridae</taxon>
        <taxon>Maltschvirus</taxon>
        <taxon>Maltschvirus maltsch</taxon>
    </lineage>
</organism>
<feature type="domain" description="HNH nuclease" evidence="1">
    <location>
        <begin position="53"/>
        <end position="88"/>
    </location>
</feature>
<reference evidence="2" key="1">
    <citation type="submission" date="2020-04" db="EMBL/GenBank/DDBJ databases">
        <authorList>
            <person name="Chiriac C."/>
            <person name="Salcher M."/>
            <person name="Ghai R."/>
            <person name="Kavagutti S V."/>
        </authorList>
    </citation>
    <scope>NUCLEOTIDE SEQUENCE</scope>
</reference>
<sequence>MPVIEIIAKTFAYDPETGALTYREPRGTLPAGRPAGTPVRGGIRVMTSAGPVFAHRIIWHLMTGEWPQHPVRHINGDKTDNRWSNLEVRLPVRLRDPVTRKPVKRRFNQTVAHGITRRSFEKLNKVMWEANALHAGERVFLGRFETEEEARAAFRAATGQEIVPGDI</sequence>
<evidence type="ECO:0000259" key="1">
    <source>
        <dbReference type="Pfam" id="PF13392"/>
    </source>
</evidence>
<protein>
    <submittedName>
        <fullName evidence="2">HNH nuclease</fullName>
    </submittedName>
</protein>
<dbReference type="EMBL" id="LR796360">
    <property type="protein sequence ID" value="CAB4139167.1"/>
    <property type="molecule type" value="Genomic_DNA"/>
</dbReference>
<proteinExistence type="predicted"/>
<dbReference type="Gene3D" id="3.90.75.20">
    <property type="match status" value="1"/>
</dbReference>
<dbReference type="Pfam" id="PF13392">
    <property type="entry name" value="HNH_3"/>
    <property type="match status" value="1"/>
</dbReference>
<evidence type="ECO:0000313" key="2">
    <source>
        <dbReference type="EMBL" id="CAB4139167.1"/>
    </source>
</evidence>
<dbReference type="InterPro" id="IPR044925">
    <property type="entry name" value="His-Me_finger_sf"/>
</dbReference>